<dbReference type="GeneID" id="14884884"/>
<feature type="transmembrane region" description="Helical" evidence="1">
    <location>
        <begin position="21"/>
        <end position="39"/>
    </location>
</feature>
<dbReference type="EMBL" id="KB207027">
    <property type="protein sequence ID" value="ELP85969.1"/>
    <property type="molecule type" value="Genomic_DNA"/>
</dbReference>
<dbReference type="OMA" id="TSEELCF"/>
<keyword evidence="1" id="KW-1133">Transmembrane helix</keyword>
<keyword evidence="1" id="KW-0472">Membrane</keyword>
<accession>A0A0A1U338</accession>
<reference evidence="2 3" key="1">
    <citation type="submission" date="2012-10" db="EMBL/GenBank/DDBJ databases">
        <authorList>
            <person name="Zafar N."/>
            <person name="Inman J."/>
            <person name="Hall N."/>
            <person name="Lorenzi H."/>
            <person name="Caler E."/>
        </authorList>
    </citation>
    <scope>NUCLEOTIDE SEQUENCE [LARGE SCALE GENOMIC DNA]</scope>
    <source>
        <strain evidence="2 3">IP1</strain>
    </source>
</reference>
<sequence>MSTRSTTQSINRNMSVDRERLSNATIIGLYIVLGHSMIVKLPSKKSKNTLAHLSIASTCINGVEVSKTLLSTFPKNSADKNVRRDKEVSIFNMVSKIVAGDTFKLAKRTTAVKTLKLKIFKEVGPFTRDGLVIFGKRITESLLSRNLSGRCSQKSFVDIKGADSAIMKIFTEVVSVKTNVSCDPFEWVNSHEKSLKNETKSETREETSWEKIENINHDDRGTRIHQRGVFSPVNVRFYTTKCSEWFV</sequence>
<dbReference type="Proteomes" id="UP000014680">
    <property type="component" value="Unassembled WGS sequence"/>
</dbReference>
<organism evidence="2 3">
    <name type="scientific">Entamoeba invadens IP1</name>
    <dbReference type="NCBI Taxonomy" id="370355"/>
    <lineage>
        <taxon>Eukaryota</taxon>
        <taxon>Amoebozoa</taxon>
        <taxon>Evosea</taxon>
        <taxon>Archamoebae</taxon>
        <taxon>Mastigamoebida</taxon>
        <taxon>Entamoebidae</taxon>
        <taxon>Entamoeba</taxon>
    </lineage>
</organism>
<evidence type="ECO:0000313" key="3">
    <source>
        <dbReference type="Proteomes" id="UP000014680"/>
    </source>
</evidence>
<evidence type="ECO:0000313" key="2">
    <source>
        <dbReference type="EMBL" id="ELP85969.1"/>
    </source>
</evidence>
<protein>
    <submittedName>
        <fullName evidence="2">Uncharacterized protein</fullName>
    </submittedName>
</protein>
<keyword evidence="1" id="KW-0812">Transmembrane</keyword>
<evidence type="ECO:0000256" key="1">
    <source>
        <dbReference type="SAM" id="Phobius"/>
    </source>
</evidence>
<dbReference type="VEuPathDB" id="AmoebaDB:EIN_136030"/>
<gene>
    <name evidence="2" type="ORF">EIN_136030</name>
</gene>
<name>A0A0A1U338_ENTIV</name>
<keyword evidence="3" id="KW-1185">Reference proteome</keyword>
<dbReference type="RefSeq" id="XP_004185315.1">
    <property type="nucleotide sequence ID" value="XM_004185267.1"/>
</dbReference>
<proteinExistence type="predicted"/>
<dbReference type="AlphaFoldDB" id="A0A0A1U338"/>
<dbReference type="KEGG" id="eiv:EIN_136030"/>